<protein>
    <recommendedName>
        <fullName evidence="4">DUF4355 domain-containing protein</fullName>
    </recommendedName>
</protein>
<evidence type="ECO:0000313" key="3">
    <source>
        <dbReference type="Proteomes" id="UP000005711"/>
    </source>
</evidence>
<organism evidence="2 3">
    <name type="scientific">Peptoniphilus lacrimalis 315-B</name>
    <dbReference type="NCBI Taxonomy" id="596330"/>
    <lineage>
        <taxon>Bacteria</taxon>
        <taxon>Bacillati</taxon>
        <taxon>Bacillota</taxon>
        <taxon>Tissierellia</taxon>
        <taxon>Tissierellales</taxon>
        <taxon>Peptoniphilaceae</taxon>
        <taxon>Peptoniphilus</taxon>
    </lineage>
</organism>
<sequence length="163" mass="19308">MEDLKNKEMELENSNNEDIENSNNEDIEQESNINEKSYSEDEVNEIVQRRLARERKKFNKILDSDEFDKELIKREKAISLREMKADAKEFLSENNIPPVFIDLVNFDDRQKMEDSLKAIENIKSKYIEPWISEEVRKRFAGKTPKISVCNNFKSDPLEQAFKL</sequence>
<evidence type="ECO:0008006" key="4">
    <source>
        <dbReference type="Google" id="ProtNLM"/>
    </source>
</evidence>
<dbReference type="RefSeq" id="WP_004824232.1">
    <property type="nucleotide sequence ID" value="NZ_ADDO01000023.1"/>
</dbReference>
<reference evidence="2 3" key="1">
    <citation type="submission" date="2009-12" db="EMBL/GenBank/DDBJ databases">
        <title>Genome Sequence of Peptoniphilus lacrimalis 315-B.</title>
        <authorList>
            <person name="Durkin A.S."/>
            <person name="Madupu R."/>
            <person name="Torralba M."/>
            <person name="Methe B."/>
            <person name="Sutton G."/>
            <person name="Strausberg R.L."/>
            <person name="Nelson K.E."/>
        </authorList>
    </citation>
    <scope>NUCLEOTIDE SEQUENCE [LARGE SCALE GENOMIC DNA]</scope>
    <source>
        <strain evidence="2 3">315-B</strain>
    </source>
</reference>
<feature type="region of interest" description="Disordered" evidence="1">
    <location>
        <begin position="1"/>
        <end position="40"/>
    </location>
</feature>
<feature type="compositionally biased region" description="Acidic residues" evidence="1">
    <location>
        <begin position="15"/>
        <end position="29"/>
    </location>
</feature>
<dbReference type="EMBL" id="ADDO01000023">
    <property type="protein sequence ID" value="EFA90434.1"/>
    <property type="molecule type" value="Genomic_DNA"/>
</dbReference>
<proteinExistence type="predicted"/>
<gene>
    <name evidence="2" type="ORF">HMPREF0628_1076</name>
</gene>
<evidence type="ECO:0000256" key="1">
    <source>
        <dbReference type="SAM" id="MobiDB-lite"/>
    </source>
</evidence>
<name>D1VSS2_9FIRM</name>
<accession>D1VSS2</accession>
<dbReference type="AlphaFoldDB" id="D1VSS2"/>
<feature type="compositionally biased region" description="Basic and acidic residues" evidence="1">
    <location>
        <begin position="1"/>
        <end position="10"/>
    </location>
</feature>
<dbReference type="Proteomes" id="UP000005711">
    <property type="component" value="Unassembled WGS sequence"/>
</dbReference>
<evidence type="ECO:0000313" key="2">
    <source>
        <dbReference type="EMBL" id="EFA90434.1"/>
    </source>
</evidence>
<keyword evidence="3" id="KW-1185">Reference proteome</keyword>
<dbReference type="eggNOG" id="ENOG50303HN">
    <property type="taxonomic scope" value="Bacteria"/>
</dbReference>
<comment type="caution">
    <text evidence="2">The sequence shown here is derived from an EMBL/GenBank/DDBJ whole genome shotgun (WGS) entry which is preliminary data.</text>
</comment>